<protein>
    <submittedName>
        <fullName evidence="1">Uncharacterized protein</fullName>
    </submittedName>
</protein>
<reference evidence="1" key="1">
    <citation type="journal article" date="2021" name="Proc. Natl. Acad. Sci. U.S.A.">
        <title>A Catalog of Tens of Thousands of Viruses from Human Metagenomes Reveals Hidden Associations with Chronic Diseases.</title>
        <authorList>
            <person name="Tisza M.J."/>
            <person name="Buck C.B."/>
        </authorList>
    </citation>
    <scope>NUCLEOTIDE SEQUENCE</scope>
    <source>
        <strain evidence="1">Ctbvd11</strain>
    </source>
</reference>
<accession>A0A8S5QDL0</accession>
<sequence length="32" mass="3379">MTFGLPFAPPSPAILSLVNSRRVVPSPSLLTL</sequence>
<organism evidence="1">
    <name type="scientific">Siphoviridae sp. ctbvd11</name>
    <dbReference type="NCBI Taxonomy" id="2825567"/>
    <lineage>
        <taxon>Viruses</taxon>
        <taxon>Duplodnaviria</taxon>
        <taxon>Heunggongvirae</taxon>
        <taxon>Uroviricota</taxon>
        <taxon>Caudoviricetes</taxon>
    </lineage>
</organism>
<dbReference type="EMBL" id="BK015636">
    <property type="protein sequence ID" value="DAE17168.1"/>
    <property type="molecule type" value="Genomic_DNA"/>
</dbReference>
<evidence type="ECO:0000313" key="1">
    <source>
        <dbReference type="EMBL" id="DAE17168.1"/>
    </source>
</evidence>
<name>A0A8S5QDL0_9CAUD</name>
<proteinExistence type="predicted"/>